<dbReference type="EMBL" id="JANPWB010000014">
    <property type="protein sequence ID" value="KAJ1098539.1"/>
    <property type="molecule type" value="Genomic_DNA"/>
</dbReference>
<evidence type="ECO:0000313" key="3">
    <source>
        <dbReference type="Proteomes" id="UP001066276"/>
    </source>
</evidence>
<sequence>MSCSSHLDGTTAQHHEPVGIDSSPPSVQPAASLPSDRFWRSLDKRLTNPLKGRAHLLAPPGRRRAAARAAKPVIYSQPASFHLPPGLQSPAPGPRHSRQLPRRGQTTQSRPRGWEAQLFPLTPQRPEREADSLLRAPLSSSDSVAALKEHWPPGAPLKQAPAGKPHGALIAHHCEAAPASHQSPAGRGPPGPGSSPLRAASRSRRPGSP</sequence>
<keyword evidence="3" id="KW-1185">Reference proteome</keyword>
<evidence type="ECO:0000313" key="2">
    <source>
        <dbReference type="EMBL" id="KAJ1098539.1"/>
    </source>
</evidence>
<comment type="caution">
    <text evidence="2">The sequence shown here is derived from an EMBL/GenBank/DDBJ whole genome shotgun (WGS) entry which is preliminary data.</text>
</comment>
<accession>A0AAV7M7L4</accession>
<feature type="region of interest" description="Disordered" evidence="1">
    <location>
        <begin position="49"/>
        <end position="209"/>
    </location>
</feature>
<evidence type="ECO:0000256" key="1">
    <source>
        <dbReference type="SAM" id="MobiDB-lite"/>
    </source>
</evidence>
<gene>
    <name evidence="2" type="ORF">NDU88_003648</name>
</gene>
<feature type="compositionally biased region" description="Polar residues" evidence="1">
    <location>
        <begin position="1"/>
        <end position="12"/>
    </location>
</feature>
<protein>
    <submittedName>
        <fullName evidence="2">Uncharacterized protein</fullName>
    </submittedName>
</protein>
<feature type="region of interest" description="Disordered" evidence="1">
    <location>
        <begin position="1"/>
        <end position="35"/>
    </location>
</feature>
<dbReference type="Proteomes" id="UP001066276">
    <property type="component" value="Chromosome 10"/>
</dbReference>
<organism evidence="2 3">
    <name type="scientific">Pleurodeles waltl</name>
    <name type="common">Iberian ribbed newt</name>
    <dbReference type="NCBI Taxonomy" id="8319"/>
    <lineage>
        <taxon>Eukaryota</taxon>
        <taxon>Metazoa</taxon>
        <taxon>Chordata</taxon>
        <taxon>Craniata</taxon>
        <taxon>Vertebrata</taxon>
        <taxon>Euteleostomi</taxon>
        <taxon>Amphibia</taxon>
        <taxon>Batrachia</taxon>
        <taxon>Caudata</taxon>
        <taxon>Salamandroidea</taxon>
        <taxon>Salamandridae</taxon>
        <taxon>Pleurodelinae</taxon>
        <taxon>Pleurodeles</taxon>
    </lineage>
</organism>
<dbReference type="AlphaFoldDB" id="A0AAV7M7L4"/>
<reference evidence="2" key="1">
    <citation type="journal article" date="2022" name="bioRxiv">
        <title>Sequencing and chromosome-scale assembly of the giantPleurodeles waltlgenome.</title>
        <authorList>
            <person name="Brown T."/>
            <person name="Elewa A."/>
            <person name="Iarovenko S."/>
            <person name="Subramanian E."/>
            <person name="Araus A.J."/>
            <person name="Petzold A."/>
            <person name="Susuki M."/>
            <person name="Suzuki K.-i.T."/>
            <person name="Hayashi T."/>
            <person name="Toyoda A."/>
            <person name="Oliveira C."/>
            <person name="Osipova E."/>
            <person name="Leigh N.D."/>
            <person name="Simon A."/>
            <person name="Yun M.H."/>
        </authorList>
    </citation>
    <scope>NUCLEOTIDE SEQUENCE</scope>
    <source>
        <strain evidence="2">20211129_DDA</strain>
        <tissue evidence="2">Liver</tissue>
    </source>
</reference>
<proteinExistence type="predicted"/>
<name>A0AAV7M7L4_PLEWA</name>